<proteinExistence type="predicted"/>
<evidence type="ECO:0000259" key="4">
    <source>
        <dbReference type="Pfam" id="PF00294"/>
    </source>
</evidence>
<organism evidence="5">
    <name type="scientific">Cacopsylla melanoneura</name>
    <dbReference type="NCBI Taxonomy" id="428564"/>
    <lineage>
        <taxon>Eukaryota</taxon>
        <taxon>Metazoa</taxon>
        <taxon>Ecdysozoa</taxon>
        <taxon>Arthropoda</taxon>
        <taxon>Hexapoda</taxon>
        <taxon>Insecta</taxon>
        <taxon>Pterygota</taxon>
        <taxon>Neoptera</taxon>
        <taxon>Paraneoptera</taxon>
        <taxon>Hemiptera</taxon>
        <taxon>Sternorrhyncha</taxon>
        <taxon>Psylloidea</taxon>
        <taxon>Psyllidae</taxon>
        <taxon>Psyllinae</taxon>
        <taxon>Cacopsylla</taxon>
    </lineage>
</organism>
<dbReference type="GO" id="GO:0005737">
    <property type="term" value="C:cytoplasm"/>
    <property type="evidence" value="ECO:0007669"/>
    <property type="project" value="TreeGrafter"/>
</dbReference>
<dbReference type="GO" id="GO:0016301">
    <property type="term" value="F:kinase activity"/>
    <property type="evidence" value="ECO:0007669"/>
    <property type="project" value="UniProtKB-KW"/>
</dbReference>
<feature type="domain" description="Carbohydrate kinase PfkB" evidence="4">
    <location>
        <begin position="79"/>
        <end position="342"/>
    </location>
</feature>
<evidence type="ECO:0000256" key="2">
    <source>
        <dbReference type="ARBA" id="ARBA00022723"/>
    </source>
</evidence>
<dbReference type="GO" id="GO:0016798">
    <property type="term" value="F:hydrolase activity, acting on glycosyl bonds"/>
    <property type="evidence" value="ECO:0007669"/>
    <property type="project" value="TreeGrafter"/>
</dbReference>
<dbReference type="Gene3D" id="3.40.1190.20">
    <property type="match status" value="1"/>
</dbReference>
<dbReference type="EMBL" id="HBUF01376076">
    <property type="protein sequence ID" value="CAG6728348.1"/>
    <property type="molecule type" value="Transcribed_RNA"/>
</dbReference>
<dbReference type="GO" id="GO:0004730">
    <property type="term" value="F:pseudouridylate synthase activity"/>
    <property type="evidence" value="ECO:0007669"/>
    <property type="project" value="TreeGrafter"/>
</dbReference>
<dbReference type="GO" id="GO:0006796">
    <property type="term" value="P:phosphate-containing compound metabolic process"/>
    <property type="evidence" value="ECO:0007669"/>
    <property type="project" value="UniProtKB-ARBA"/>
</dbReference>
<dbReference type="InterPro" id="IPR011611">
    <property type="entry name" value="PfkB_dom"/>
</dbReference>
<dbReference type="PANTHER" id="PTHR42909">
    <property type="entry name" value="ZGC:136858"/>
    <property type="match status" value="1"/>
</dbReference>
<dbReference type="GO" id="GO:0046872">
    <property type="term" value="F:metal ion binding"/>
    <property type="evidence" value="ECO:0007669"/>
    <property type="project" value="UniProtKB-KW"/>
</dbReference>
<dbReference type="AlphaFoldDB" id="A0A8D8YGJ0"/>
<sequence>MKKLFCNILNKYNALKLIPPVQRSSSPLTAPNPALSFTRTYASIKRPIVIGGSNVDIVATLLPPTVLADIPMDGRMVSGTISQCRGGVGRNIGDALAKLNTNPLLITAVGNDEMGQFLTSGLKHMDTKGVLHCKQEASASCCVIVDQDGECKFIIGNMNIHANISLHWIQKFEQDLINASFIVFDGNLKPDAINYILQICHIHNIPVWFEPTDIAVCSIIKSTQWTSITHLSPNFNELKHMTSALTGNNYSHINPTCIEEFINESVTLAKHFPTHTLLMVTLGRHGMVLICGDSMNYYEALPVDNIVNVSGAGDCAVAGYIAAQLSGNNEMERVSAALSCAWQSLMSSTPVPTKLSRKSKS</sequence>
<name>A0A8D8YGJ0_9HEMI</name>
<dbReference type="InterPro" id="IPR002173">
    <property type="entry name" value="Carboh/pur_kinase_PfkB_CS"/>
</dbReference>
<evidence type="ECO:0000313" key="5">
    <source>
        <dbReference type="EMBL" id="CAG6728350.1"/>
    </source>
</evidence>
<evidence type="ECO:0000256" key="3">
    <source>
        <dbReference type="ARBA" id="ARBA00022777"/>
    </source>
</evidence>
<dbReference type="InterPro" id="IPR029056">
    <property type="entry name" value="Ribokinase-like"/>
</dbReference>
<dbReference type="EMBL" id="HBUF01376078">
    <property type="protein sequence ID" value="CAG6728350.1"/>
    <property type="molecule type" value="Transcribed_RNA"/>
</dbReference>
<keyword evidence="3 5" id="KW-0418">Kinase</keyword>
<dbReference type="Pfam" id="PF00294">
    <property type="entry name" value="PfkB"/>
    <property type="match status" value="1"/>
</dbReference>
<protein>
    <submittedName>
        <fullName evidence="5">Pseudouridine kinase</fullName>
    </submittedName>
</protein>
<keyword evidence="2" id="KW-0479">Metal-binding</keyword>
<dbReference type="PANTHER" id="PTHR42909:SF1">
    <property type="entry name" value="CARBOHYDRATE KINASE PFKB DOMAIN-CONTAINING PROTEIN"/>
    <property type="match status" value="1"/>
</dbReference>
<accession>A0A8D8YGJ0</accession>
<dbReference type="SUPFAM" id="SSF53613">
    <property type="entry name" value="Ribokinase-like"/>
    <property type="match status" value="1"/>
</dbReference>
<reference evidence="5" key="1">
    <citation type="submission" date="2021-05" db="EMBL/GenBank/DDBJ databases">
        <authorList>
            <person name="Alioto T."/>
            <person name="Alioto T."/>
            <person name="Gomez Garrido J."/>
        </authorList>
    </citation>
    <scope>NUCLEOTIDE SEQUENCE</scope>
</reference>
<dbReference type="PROSITE" id="PS00584">
    <property type="entry name" value="PFKB_KINASES_2"/>
    <property type="match status" value="1"/>
</dbReference>
<dbReference type="CDD" id="cd01941">
    <property type="entry name" value="YeiC_kinase_like"/>
    <property type="match status" value="1"/>
</dbReference>
<evidence type="ECO:0000256" key="1">
    <source>
        <dbReference type="ARBA" id="ARBA00022679"/>
    </source>
</evidence>
<keyword evidence="1" id="KW-0808">Transferase</keyword>